<dbReference type="Proteomes" id="UP000054498">
    <property type="component" value="Unassembled WGS sequence"/>
</dbReference>
<accession>A0A0D2N1G5</accession>
<dbReference type="RefSeq" id="XP_013899125.1">
    <property type="nucleotide sequence ID" value="XM_014043671.1"/>
</dbReference>
<sequence length="318" mass="30367">MQAREAGSGALDAHPCGGAEWQPSGGAAAGPEYANTAWSGPGELLPAAPGAACAEAASGLGAPHAAALIDTGGPGHHGYPAQPQGPPAALAAALQQLYASGAIGLIGALGGSAAAAAAAGAARQPSTSASGGSNASHFALALPHRVLRPTHLQAQPHPSASQLPQYEYHASHSMFIHGGCAFSRPAAPAPAPHQAPQPQPQPEAAAAATAASGGQQSGGGKRAAPEPAADADGSGGTGGSGGSGGREGSGGSGADVSRPSQDGGSNTPGPDASSLAVHALPADLAHLRKRIKIIQPISSAWQEEALRASTGAGDGAGT</sequence>
<keyword evidence="3" id="KW-1185">Reference proteome</keyword>
<dbReference type="EMBL" id="KK101649">
    <property type="protein sequence ID" value="KIZ00106.1"/>
    <property type="molecule type" value="Genomic_DNA"/>
</dbReference>
<gene>
    <name evidence="2" type="ORF">MNEG_7853</name>
</gene>
<organism evidence="2 3">
    <name type="scientific">Monoraphidium neglectum</name>
    <dbReference type="NCBI Taxonomy" id="145388"/>
    <lineage>
        <taxon>Eukaryota</taxon>
        <taxon>Viridiplantae</taxon>
        <taxon>Chlorophyta</taxon>
        <taxon>core chlorophytes</taxon>
        <taxon>Chlorophyceae</taxon>
        <taxon>CS clade</taxon>
        <taxon>Sphaeropleales</taxon>
        <taxon>Selenastraceae</taxon>
        <taxon>Monoraphidium</taxon>
    </lineage>
</organism>
<proteinExistence type="predicted"/>
<evidence type="ECO:0000256" key="1">
    <source>
        <dbReference type="SAM" id="MobiDB-lite"/>
    </source>
</evidence>
<protein>
    <submittedName>
        <fullName evidence="2">Uncharacterized protein</fullName>
    </submittedName>
</protein>
<name>A0A0D2N1G5_9CHLO</name>
<feature type="compositionally biased region" description="Polar residues" evidence="1">
    <location>
        <begin position="258"/>
        <end position="268"/>
    </location>
</feature>
<feature type="compositionally biased region" description="Gly residues" evidence="1">
    <location>
        <begin position="233"/>
        <end position="253"/>
    </location>
</feature>
<feature type="region of interest" description="Disordered" evidence="1">
    <location>
        <begin position="1"/>
        <end position="34"/>
    </location>
</feature>
<dbReference type="OrthoDB" id="10687544at2759"/>
<feature type="non-terminal residue" evidence="2">
    <location>
        <position position="318"/>
    </location>
</feature>
<evidence type="ECO:0000313" key="2">
    <source>
        <dbReference type="EMBL" id="KIZ00106.1"/>
    </source>
</evidence>
<feature type="region of interest" description="Disordered" evidence="1">
    <location>
        <begin position="185"/>
        <end position="274"/>
    </location>
</feature>
<reference evidence="2 3" key="1">
    <citation type="journal article" date="2013" name="BMC Genomics">
        <title>Reconstruction of the lipid metabolism for the microalga Monoraphidium neglectum from its genome sequence reveals characteristics suitable for biofuel production.</title>
        <authorList>
            <person name="Bogen C."/>
            <person name="Al-Dilaimi A."/>
            <person name="Albersmeier A."/>
            <person name="Wichmann J."/>
            <person name="Grundmann M."/>
            <person name="Rupp O."/>
            <person name="Lauersen K.J."/>
            <person name="Blifernez-Klassen O."/>
            <person name="Kalinowski J."/>
            <person name="Goesmann A."/>
            <person name="Mussgnug J.H."/>
            <person name="Kruse O."/>
        </authorList>
    </citation>
    <scope>NUCLEOTIDE SEQUENCE [LARGE SCALE GENOMIC DNA]</scope>
    <source>
        <strain evidence="2 3">SAG 48.87</strain>
    </source>
</reference>
<feature type="compositionally biased region" description="Pro residues" evidence="1">
    <location>
        <begin position="187"/>
        <end position="201"/>
    </location>
</feature>
<dbReference type="GeneID" id="25740729"/>
<dbReference type="AlphaFoldDB" id="A0A0D2N1G5"/>
<dbReference type="KEGG" id="mng:MNEG_7853"/>
<evidence type="ECO:0000313" key="3">
    <source>
        <dbReference type="Proteomes" id="UP000054498"/>
    </source>
</evidence>
<feature type="compositionally biased region" description="Low complexity" evidence="1">
    <location>
        <begin position="202"/>
        <end position="214"/>
    </location>
</feature>